<feature type="domain" description="MaoC-like" evidence="3">
    <location>
        <begin position="177"/>
        <end position="246"/>
    </location>
</feature>
<keyword evidence="5" id="KW-1185">Reference proteome</keyword>
<dbReference type="InterPro" id="IPR002539">
    <property type="entry name" value="MaoC-like_dom"/>
</dbReference>
<feature type="compositionally biased region" description="Low complexity" evidence="2">
    <location>
        <begin position="141"/>
        <end position="151"/>
    </location>
</feature>
<evidence type="ECO:0000313" key="4">
    <source>
        <dbReference type="EMBL" id="MCO8269465.1"/>
    </source>
</evidence>
<dbReference type="InterPro" id="IPR003965">
    <property type="entry name" value="Fatty_acid_synthase"/>
</dbReference>
<dbReference type="PANTHER" id="PTHR43841:SF1">
    <property type="entry name" value="3-HYDROXYACYL-THIOESTER DEHYDRATASE X"/>
    <property type="match status" value="1"/>
</dbReference>
<protein>
    <recommendedName>
        <fullName evidence="3">MaoC-like domain-containing protein</fullName>
    </recommendedName>
</protein>
<name>A0ABT1DF68_9ACTN</name>
<proteinExistence type="inferred from homology"/>
<accession>A0ABT1DF68</accession>
<reference evidence="4 5" key="1">
    <citation type="submission" date="2022-06" db="EMBL/GenBank/DDBJ databases">
        <title>New Species of the Genus Actinoplanes, ActinopZanes ferrugineus.</title>
        <authorList>
            <person name="Ding P."/>
        </authorList>
    </citation>
    <scope>NUCLEOTIDE SEQUENCE [LARGE SCALE GENOMIC DNA]</scope>
    <source>
        <strain evidence="4 5">TRM88003</strain>
    </source>
</reference>
<comment type="similarity">
    <text evidence="1">Belongs to the enoyl-CoA hydratase/isomerase family.</text>
</comment>
<evidence type="ECO:0000256" key="1">
    <source>
        <dbReference type="ARBA" id="ARBA00005254"/>
    </source>
</evidence>
<organism evidence="4 5">
    <name type="scientific">Paractinoplanes aksuensis</name>
    <dbReference type="NCBI Taxonomy" id="2939490"/>
    <lineage>
        <taxon>Bacteria</taxon>
        <taxon>Bacillati</taxon>
        <taxon>Actinomycetota</taxon>
        <taxon>Actinomycetes</taxon>
        <taxon>Micromonosporales</taxon>
        <taxon>Micromonosporaceae</taxon>
        <taxon>Paractinoplanes</taxon>
    </lineage>
</organism>
<dbReference type="Pfam" id="PF01575">
    <property type="entry name" value="MaoC_dehydratas"/>
    <property type="match status" value="1"/>
</dbReference>
<evidence type="ECO:0000313" key="5">
    <source>
        <dbReference type="Proteomes" id="UP001523369"/>
    </source>
</evidence>
<dbReference type="PRINTS" id="PR01483">
    <property type="entry name" value="FASYNTHASE"/>
</dbReference>
<feature type="region of interest" description="Disordered" evidence="2">
    <location>
        <begin position="141"/>
        <end position="167"/>
    </location>
</feature>
<dbReference type="PANTHER" id="PTHR43841">
    <property type="entry name" value="3-HYDROXYACYL-THIOESTER DEHYDRATASE HTDX-RELATED"/>
    <property type="match status" value="1"/>
</dbReference>
<comment type="caution">
    <text evidence="4">The sequence shown here is derived from an EMBL/GenBank/DDBJ whole genome shotgun (WGS) entry which is preliminary data.</text>
</comment>
<gene>
    <name evidence="4" type="ORF">M1L60_02540</name>
</gene>
<dbReference type="Proteomes" id="UP001523369">
    <property type="component" value="Unassembled WGS sequence"/>
</dbReference>
<dbReference type="EMBL" id="JAMYJR010000002">
    <property type="protein sequence ID" value="MCO8269465.1"/>
    <property type="molecule type" value="Genomic_DNA"/>
</dbReference>
<dbReference type="InterPro" id="IPR029069">
    <property type="entry name" value="HotDog_dom_sf"/>
</dbReference>
<evidence type="ECO:0000256" key="2">
    <source>
        <dbReference type="SAM" id="MobiDB-lite"/>
    </source>
</evidence>
<dbReference type="SUPFAM" id="SSF54637">
    <property type="entry name" value="Thioesterase/thiol ester dehydrase-isomerase"/>
    <property type="match status" value="2"/>
</dbReference>
<sequence>MAAGRATMLRAALGLIPRNRPETLPELTLDQAGVRVDRDHLAAYDRVCGFRLNDRLPPTYPHVLAFPLTMHLLTAPDFPFPAIGLVHITNRIIVHRPVSADMQFDLAVRAADLRPHDRGRQVDIVAAASVDGETVWTSTSTYLSRSSSSPTGAKPSDADPAPEPQATWRVPTRIGRDYAAVSGDRNPIHTSRIGARLFGFPKPIAHGMWSLARSLAALEGRLPDRYTVDARFQRPILLPARVQFAHEDGRFTLTGAKPHLAGQVTPA</sequence>
<evidence type="ECO:0000259" key="3">
    <source>
        <dbReference type="Pfam" id="PF01575"/>
    </source>
</evidence>
<dbReference type="RefSeq" id="WP_253235609.1">
    <property type="nucleotide sequence ID" value="NZ_JAMYJR010000002.1"/>
</dbReference>
<dbReference type="Gene3D" id="3.10.129.10">
    <property type="entry name" value="Hotdog Thioesterase"/>
    <property type="match status" value="1"/>
</dbReference>